<dbReference type="Pfam" id="PF03466">
    <property type="entry name" value="LysR_substrate"/>
    <property type="match status" value="1"/>
</dbReference>
<evidence type="ECO:0000256" key="4">
    <source>
        <dbReference type="ARBA" id="ARBA00023163"/>
    </source>
</evidence>
<dbReference type="PROSITE" id="PS50931">
    <property type="entry name" value="HTH_LYSR"/>
    <property type="match status" value="1"/>
</dbReference>
<evidence type="ECO:0000313" key="7">
    <source>
        <dbReference type="Proteomes" id="UP001059950"/>
    </source>
</evidence>
<evidence type="ECO:0000256" key="3">
    <source>
        <dbReference type="ARBA" id="ARBA00023125"/>
    </source>
</evidence>
<dbReference type="Gene3D" id="3.40.190.10">
    <property type="entry name" value="Periplasmic binding protein-like II"/>
    <property type="match status" value="2"/>
</dbReference>
<geneLocation type="plasmid" evidence="6 7">
    <name>unnamed</name>
</geneLocation>
<protein>
    <submittedName>
        <fullName evidence="6">LysR family transcriptional regulator</fullName>
    </submittedName>
</protein>
<sequence length="288" mass="31524">MLDHELLRTFTAVVDTGSYTRAAAQVCRTQSAVSMQMKRLEEQLSKKLFLKEGRELQLTDDGLKLVSYARRIMKLHDEALGVLAAEGASRPLMLGCPDDYVTGVLPQLLSEIQKQLPGLQVQVRTGSSAQLRGLIDKGELDLTILTRRPDTEEGYLLLQDKGVWVAPSADFLGPDDPVRLVLVEPDCKFHSTAVDGLIKQGRLFEVACISGNCALLIELVRRGEAVTTLSSCCVPADLYRLPAELGLPELPTVDIVLQSAARPHHDLGANRIALLAEKTVQQLQRHAG</sequence>
<name>A0ABY5H0C7_9GAMM</name>
<dbReference type="Gene3D" id="1.10.10.10">
    <property type="entry name" value="Winged helix-like DNA-binding domain superfamily/Winged helix DNA-binding domain"/>
    <property type="match status" value="1"/>
</dbReference>
<keyword evidence="7" id="KW-1185">Reference proteome</keyword>
<evidence type="ECO:0000259" key="5">
    <source>
        <dbReference type="PROSITE" id="PS50931"/>
    </source>
</evidence>
<dbReference type="PRINTS" id="PR00039">
    <property type="entry name" value="HTHLYSR"/>
</dbReference>
<keyword evidence="3" id="KW-0238">DNA-binding</keyword>
<dbReference type="SUPFAM" id="SSF46785">
    <property type="entry name" value="Winged helix' DNA-binding domain"/>
    <property type="match status" value="1"/>
</dbReference>
<dbReference type="Proteomes" id="UP001059950">
    <property type="component" value="Plasmid unnamed"/>
</dbReference>
<comment type="similarity">
    <text evidence="1">Belongs to the LysR transcriptional regulatory family.</text>
</comment>
<dbReference type="InterPro" id="IPR036388">
    <property type="entry name" value="WH-like_DNA-bd_sf"/>
</dbReference>
<dbReference type="SUPFAM" id="SSF53850">
    <property type="entry name" value="Periplasmic binding protein-like II"/>
    <property type="match status" value="1"/>
</dbReference>
<dbReference type="EMBL" id="CP073345">
    <property type="protein sequence ID" value="UTW05489.1"/>
    <property type="molecule type" value="Genomic_DNA"/>
</dbReference>
<dbReference type="PANTHER" id="PTHR30579">
    <property type="entry name" value="TRANSCRIPTIONAL REGULATOR"/>
    <property type="match status" value="1"/>
</dbReference>
<evidence type="ECO:0000256" key="1">
    <source>
        <dbReference type="ARBA" id="ARBA00009437"/>
    </source>
</evidence>
<gene>
    <name evidence="6" type="ORF">KDX31_20425</name>
</gene>
<keyword evidence="6" id="KW-0614">Plasmid</keyword>
<proteinExistence type="inferred from homology"/>
<dbReference type="InterPro" id="IPR000847">
    <property type="entry name" value="LysR_HTH_N"/>
</dbReference>
<evidence type="ECO:0000313" key="6">
    <source>
        <dbReference type="EMBL" id="UTW05489.1"/>
    </source>
</evidence>
<dbReference type="InterPro" id="IPR005119">
    <property type="entry name" value="LysR_subst-bd"/>
</dbReference>
<reference evidence="6" key="1">
    <citation type="submission" date="2021-04" db="EMBL/GenBank/DDBJ databases">
        <title>Oceanospirillales bacteria with DddD are important DMSP degraders in coastal seawater.</title>
        <authorList>
            <person name="Liu J."/>
        </authorList>
    </citation>
    <scope>NUCLEOTIDE SEQUENCE</scope>
    <source>
        <strain evidence="6">GY6</strain>
        <plasmid evidence="6">unnamed</plasmid>
    </source>
</reference>
<keyword evidence="4" id="KW-0804">Transcription</keyword>
<accession>A0ABY5H0C7</accession>
<organism evidence="6 7">
    <name type="scientific">Amphritea atlantica</name>
    <dbReference type="NCBI Taxonomy" id="355243"/>
    <lineage>
        <taxon>Bacteria</taxon>
        <taxon>Pseudomonadati</taxon>
        <taxon>Pseudomonadota</taxon>
        <taxon>Gammaproteobacteria</taxon>
        <taxon>Oceanospirillales</taxon>
        <taxon>Oceanospirillaceae</taxon>
        <taxon>Amphritea</taxon>
    </lineage>
</organism>
<dbReference type="Pfam" id="PF00126">
    <property type="entry name" value="HTH_1"/>
    <property type="match status" value="1"/>
</dbReference>
<dbReference type="InterPro" id="IPR036390">
    <property type="entry name" value="WH_DNA-bd_sf"/>
</dbReference>
<keyword evidence="2" id="KW-0805">Transcription regulation</keyword>
<dbReference type="PANTHER" id="PTHR30579:SF7">
    <property type="entry name" value="HTH-TYPE TRANSCRIPTIONAL REGULATOR LRHA-RELATED"/>
    <property type="match status" value="1"/>
</dbReference>
<feature type="domain" description="HTH lysR-type" evidence="5">
    <location>
        <begin position="2"/>
        <end position="59"/>
    </location>
</feature>
<evidence type="ECO:0000256" key="2">
    <source>
        <dbReference type="ARBA" id="ARBA00023015"/>
    </source>
</evidence>
<dbReference type="InterPro" id="IPR050176">
    <property type="entry name" value="LTTR"/>
</dbReference>